<evidence type="ECO:0000256" key="7">
    <source>
        <dbReference type="ARBA" id="ARBA00022741"/>
    </source>
</evidence>
<dbReference type="PRINTS" id="PR00344">
    <property type="entry name" value="BCTRLSENSOR"/>
</dbReference>
<evidence type="ECO:0000256" key="1">
    <source>
        <dbReference type="ARBA" id="ARBA00000085"/>
    </source>
</evidence>
<dbReference type="InterPro" id="IPR035965">
    <property type="entry name" value="PAS-like_dom_sf"/>
</dbReference>
<dbReference type="Proteomes" id="UP000001302">
    <property type="component" value="Chromosome"/>
</dbReference>
<keyword evidence="10" id="KW-0902">Two-component regulatory system</keyword>
<dbReference type="InterPro" id="IPR000014">
    <property type="entry name" value="PAS"/>
</dbReference>
<evidence type="ECO:0000256" key="9">
    <source>
        <dbReference type="ARBA" id="ARBA00022840"/>
    </source>
</evidence>
<keyword evidence="12" id="KW-1133">Transmembrane helix</keyword>
<evidence type="ECO:0000313" key="15">
    <source>
        <dbReference type="Proteomes" id="UP000001302"/>
    </source>
</evidence>
<proteinExistence type="predicted"/>
<evidence type="ECO:0000256" key="10">
    <source>
        <dbReference type="ARBA" id="ARBA00023012"/>
    </source>
</evidence>
<keyword evidence="6" id="KW-0808">Transferase</keyword>
<dbReference type="SUPFAM" id="SSF55785">
    <property type="entry name" value="PYP-like sensor domain (PAS domain)"/>
    <property type="match status" value="1"/>
</dbReference>
<accession>E0THQ3</accession>
<dbReference type="SUPFAM" id="SSF47384">
    <property type="entry name" value="Homodimeric domain of signal transducing histidine kinase"/>
    <property type="match status" value="1"/>
</dbReference>
<protein>
    <recommendedName>
        <fullName evidence="3">histidine kinase</fullName>
        <ecNumber evidence="3">2.7.13.3</ecNumber>
    </recommendedName>
</protein>
<organism evidence="14 15">
    <name type="scientific">Parvularcula bermudensis (strain ATCC BAA-594 / HTCC2503 / KCTC 12087)</name>
    <dbReference type="NCBI Taxonomy" id="314260"/>
    <lineage>
        <taxon>Bacteria</taxon>
        <taxon>Pseudomonadati</taxon>
        <taxon>Pseudomonadota</taxon>
        <taxon>Alphaproteobacteria</taxon>
        <taxon>Parvularculales</taxon>
        <taxon>Parvularculaceae</taxon>
        <taxon>Parvularcula</taxon>
    </lineage>
</organism>
<name>E0THQ3_PARBH</name>
<dbReference type="GO" id="GO:0005524">
    <property type="term" value="F:ATP binding"/>
    <property type="evidence" value="ECO:0007669"/>
    <property type="project" value="UniProtKB-KW"/>
</dbReference>
<dbReference type="PANTHER" id="PTHR45453">
    <property type="entry name" value="PHOSPHATE REGULON SENSOR PROTEIN PHOR"/>
    <property type="match status" value="1"/>
</dbReference>
<dbReference type="InterPro" id="IPR050351">
    <property type="entry name" value="BphY/WalK/GraS-like"/>
</dbReference>
<dbReference type="InterPro" id="IPR003661">
    <property type="entry name" value="HisK_dim/P_dom"/>
</dbReference>
<dbReference type="STRING" id="314260.PB2503_06417"/>
<evidence type="ECO:0000256" key="3">
    <source>
        <dbReference type="ARBA" id="ARBA00012438"/>
    </source>
</evidence>
<dbReference type="AlphaFoldDB" id="E0THQ3"/>
<dbReference type="SUPFAM" id="SSF55874">
    <property type="entry name" value="ATPase domain of HSP90 chaperone/DNA topoisomerase II/histidine kinase"/>
    <property type="match status" value="1"/>
</dbReference>
<keyword evidence="11 12" id="KW-0472">Membrane</keyword>
<dbReference type="eggNOG" id="COG5002">
    <property type="taxonomic scope" value="Bacteria"/>
</dbReference>
<evidence type="ECO:0000256" key="8">
    <source>
        <dbReference type="ARBA" id="ARBA00022777"/>
    </source>
</evidence>
<dbReference type="FunFam" id="1.10.287.130:FF:000008">
    <property type="entry name" value="Two-component sensor histidine kinase"/>
    <property type="match status" value="1"/>
</dbReference>
<dbReference type="PROSITE" id="PS50109">
    <property type="entry name" value="HIS_KIN"/>
    <property type="match status" value="1"/>
</dbReference>
<dbReference type="CDD" id="cd00082">
    <property type="entry name" value="HisKA"/>
    <property type="match status" value="1"/>
</dbReference>
<dbReference type="InterPro" id="IPR004358">
    <property type="entry name" value="Sig_transdc_His_kin-like_C"/>
</dbReference>
<dbReference type="EC" id="2.7.13.3" evidence="3"/>
<sequence>MIKRFRKLALFPGRHRETGHFLYCAGFGLGVLILALMAEEPGLAHGVLLGSLFLSAIGLRFLAPHSVSRGPSFRQEIADYRQELHRLSSVFDSLPQPVLLLDPRGGVEAANSASTAYFGMNCEGRHISSVVRNPKALDLIREAKSSEEPIETEITLLGPMERTALFYAVRLRAPSGETEDLTLLMLRDRTEQKKLEQMRTDFVANASHELRTPLTSMGGYVETLQGHARDDPEAQARFLKIMAGQIDRMLRLVEDLIGLSAIELKENRPPSDEVALGSLAQSVVESLQPLLEREQGHVILDLPSERVVAIGERDELFRVMANLVENAVKYGRPSEEEPAVVTITAGRGVPPFRDHAHATGDSPVQIAVRIGIPLEELVFVRISDRGNGIDPNDLPRLTERFYRVNPQLSRSKGGTGLGLAIVKHILYRHRGGMRIESVPGEGASFCFFLPSSRKTAVTASREKEGAT</sequence>
<keyword evidence="15" id="KW-1185">Reference proteome</keyword>
<dbReference type="Pfam" id="PF00512">
    <property type="entry name" value="HisKA"/>
    <property type="match status" value="1"/>
</dbReference>
<evidence type="ECO:0000256" key="2">
    <source>
        <dbReference type="ARBA" id="ARBA00004236"/>
    </source>
</evidence>
<reference evidence="14 15" key="2">
    <citation type="journal article" date="2011" name="J. Bacteriol.">
        <title>Complete genome sequence of strain HTCC2503T of Parvularcula bermudensis, the type species of the order "Parvularculales" in the class Alphaproteobacteria.</title>
        <authorList>
            <person name="Oh H.M."/>
            <person name="Kang I."/>
            <person name="Vergin K.L."/>
            <person name="Kang D."/>
            <person name="Rhee K.H."/>
            <person name="Giovannoni S.J."/>
            <person name="Cho J.C."/>
        </authorList>
    </citation>
    <scope>NUCLEOTIDE SEQUENCE [LARGE SCALE GENOMIC DNA]</scope>
    <source>
        <strain evidence="15">ATCC BAA-594 / HTCC2503 / KCTC 12087</strain>
    </source>
</reference>
<dbReference type="CDD" id="cd00130">
    <property type="entry name" value="PAS"/>
    <property type="match status" value="1"/>
</dbReference>
<evidence type="ECO:0000313" key="14">
    <source>
        <dbReference type="EMBL" id="ADM09349.1"/>
    </source>
</evidence>
<feature type="domain" description="Histidine kinase" evidence="13">
    <location>
        <begin position="205"/>
        <end position="453"/>
    </location>
</feature>
<reference evidence="15" key="1">
    <citation type="submission" date="2010-08" db="EMBL/GenBank/DDBJ databases">
        <title>Genome sequence of Parvularcula bermudensis HTCC2503.</title>
        <authorList>
            <person name="Kang D.-M."/>
            <person name="Oh H.-M."/>
            <person name="Cho J.-C."/>
        </authorList>
    </citation>
    <scope>NUCLEOTIDE SEQUENCE [LARGE SCALE GENOMIC DNA]</scope>
    <source>
        <strain evidence="15">ATCC BAA-594 / HTCC2503 / KCTC 12087</strain>
    </source>
</reference>
<dbReference type="KEGG" id="pbr:PB2503_06417"/>
<dbReference type="GO" id="GO:0000155">
    <property type="term" value="F:phosphorelay sensor kinase activity"/>
    <property type="evidence" value="ECO:0007669"/>
    <property type="project" value="InterPro"/>
</dbReference>
<comment type="catalytic activity">
    <reaction evidence="1">
        <text>ATP + protein L-histidine = ADP + protein N-phospho-L-histidine.</text>
        <dbReference type="EC" id="2.7.13.3"/>
    </reaction>
</comment>
<dbReference type="InterPro" id="IPR003594">
    <property type="entry name" value="HATPase_dom"/>
</dbReference>
<dbReference type="HOGENOM" id="CLU_000445_89_2_5"/>
<feature type="transmembrane region" description="Helical" evidence="12">
    <location>
        <begin position="21"/>
        <end position="38"/>
    </location>
</feature>
<evidence type="ECO:0000256" key="12">
    <source>
        <dbReference type="SAM" id="Phobius"/>
    </source>
</evidence>
<dbReference type="Pfam" id="PF08448">
    <property type="entry name" value="PAS_4"/>
    <property type="match status" value="1"/>
</dbReference>
<keyword evidence="9" id="KW-0067">ATP-binding</keyword>
<dbReference type="SMART" id="SM00388">
    <property type="entry name" value="HisKA"/>
    <property type="match status" value="1"/>
</dbReference>
<keyword evidence="5" id="KW-0597">Phosphoprotein</keyword>
<evidence type="ECO:0000256" key="4">
    <source>
        <dbReference type="ARBA" id="ARBA00022475"/>
    </source>
</evidence>
<keyword evidence="4" id="KW-1003">Cell membrane</keyword>
<dbReference type="Gene3D" id="3.30.450.20">
    <property type="entry name" value="PAS domain"/>
    <property type="match status" value="1"/>
</dbReference>
<dbReference type="InterPro" id="IPR036097">
    <property type="entry name" value="HisK_dim/P_sf"/>
</dbReference>
<keyword evidence="7" id="KW-0547">Nucleotide-binding</keyword>
<dbReference type="InterPro" id="IPR036890">
    <property type="entry name" value="HATPase_C_sf"/>
</dbReference>
<dbReference type="OrthoDB" id="9813151at2"/>
<gene>
    <name evidence="14" type="ordered locus">PB2503_06417</name>
</gene>
<dbReference type="PANTHER" id="PTHR45453:SF1">
    <property type="entry name" value="PHOSPHATE REGULON SENSOR PROTEIN PHOR"/>
    <property type="match status" value="1"/>
</dbReference>
<dbReference type="GO" id="GO:0004721">
    <property type="term" value="F:phosphoprotein phosphatase activity"/>
    <property type="evidence" value="ECO:0007669"/>
    <property type="project" value="TreeGrafter"/>
</dbReference>
<comment type="subcellular location">
    <subcellularLocation>
        <location evidence="2">Cell membrane</location>
    </subcellularLocation>
</comment>
<keyword evidence="8 14" id="KW-0418">Kinase</keyword>
<dbReference type="InterPro" id="IPR013656">
    <property type="entry name" value="PAS_4"/>
</dbReference>
<keyword evidence="12" id="KW-0812">Transmembrane</keyword>
<dbReference type="Pfam" id="PF02518">
    <property type="entry name" value="HATPase_c"/>
    <property type="match status" value="1"/>
</dbReference>
<dbReference type="GO" id="GO:0016036">
    <property type="term" value="P:cellular response to phosphate starvation"/>
    <property type="evidence" value="ECO:0007669"/>
    <property type="project" value="TreeGrafter"/>
</dbReference>
<evidence type="ECO:0000256" key="5">
    <source>
        <dbReference type="ARBA" id="ARBA00022553"/>
    </source>
</evidence>
<dbReference type="RefSeq" id="WP_013300323.1">
    <property type="nucleotide sequence ID" value="NC_014414.1"/>
</dbReference>
<dbReference type="InterPro" id="IPR005467">
    <property type="entry name" value="His_kinase_dom"/>
</dbReference>
<evidence type="ECO:0000259" key="13">
    <source>
        <dbReference type="PROSITE" id="PS50109"/>
    </source>
</evidence>
<dbReference type="GO" id="GO:0005886">
    <property type="term" value="C:plasma membrane"/>
    <property type="evidence" value="ECO:0007669"/>
    <property type="project" value="UniProtKB-SubCell"/>
</dbReference>
<dbReference type="SMART" id="SM00387">
    <property type="entry name" value="HATPase_c"/>
    <property type="match status" value="1"/>
</dbReference>
<dbReference type="EMBL" id="CP002156">
    <property type="protein sequence ID" value="ADM09349.1"/>
    <property type="molecule type" value="Genomic_DNA"/>
</dbReference>
<dbReference type="Gene3D" id="3.30.565.10">
    <property type="entry name" value="Histidine kinase-like ATPase, C-terminal domain"/>
    <property type="match status" value="1"/>
</dbReference>
<dbReference type="Gene3D" id="1.10.287.130">
    <property type="match status" value="1"/>
</dbReference>
<evidence type="ECO:0000256" key="11">
    <source>
        <dbReference type="ARBA" id="ARBA00023136"/>
    </source>
</evidence>
<evidence type="ECO:0000256" key="6">
    <source>
        <dbReference type="ARBA" id="ARBA00022679"/>
    </source>
</evidence>